<dbReference type="OrthoDB" id="9788328at2"/>
<dbReference type="EMBL" id="LDUG01000018">
    <property type="protein sequence ID" value="KVW96911.1"/>
    <property type="molecule type" value="Genomic_DNA"/>
</dbReference>
<keyword evidence="3 7" id="KW-0812">Transmembrane</keyword>
<protein>
    <recommendedName>
        <fullName evidence="7">Protein-methionine-sulfoxide reductase heme-binding subunit MsrQ</fullName>
    </recommendedName>
    <alternativeName>
        <fullName evidence="7">Flavocytochrome MsrQ</fullName>
    </alternativeName>
</protein>
<evidence type="ECO:0000256" key="3">
    <source>
        <dbReference type="ARBA" id="ARBA00022692"/>
    </source>
</evidence>
<dbReference type="GO" id="GO:0030091">
    <property type="term" value="P:protein repair"/>
    <property type="evidence" value="ECO:0007669"/>
    <property type="project" value="UniProtKB-UniRule"/>
</dbReference>
<accession>A0A106BQS5</accession>
<dbReference type="HAMAP" id="MF_01207">
    <property type="entry name" value="MsrQ"/>
    <property type="match status" value="1"/>
</dbReference>
<keyword evidence="7" id="KW-0479">Metal-binding</keyword>
<keyword evidence="5 7" id="KW-0408">Iron</keyword>
<comment type="cofactor">
    <cofactor evidence="7">
        <name>heme b</name>
        <dbReference type="ChEBI" id="CHEBI:60344"/>
    </cofactor>
    <text evidence="7">Binds 1 heme b (iron(II)-protoporphyrin IX) group per subunit.</text>
</comment>
<evidence type="ECO:0000313" key="10">
    <source>
        <dbReference type="Proteomes" id="UP000064243"/>
    </source>
</evidence>
<dbReference type="STRING" id="1123392.GCA_000376425_00761"/>
<feature type="domain" description="Ferric oxidoreductase" evidence="8">
    <location>
        <begin position="45"/>
        <end position="158"/>
    </location>
</feature>
<keyword evidence="7" id="KW-0349">Heme</keyword>
<comment type="subunit">
    <text evidence="7">Heterodimer of a catalytic subunit (MsrP) and a heme-binding subunit (MsrQ).</text>
</comment>
<dbReference type="GO" id="GO:0020037">
    <property type="term" value="F:heme binding"/>
    <property type="evidence" value="ECO:0007669"/>
    <property type="project" value="UniProtKB-UniRule"/>
</dbReference>
<keyword evidence="2 7" id="KW-0813">Transport</keyword>
<dbReference type="InterPro" id="IPR013130">
    <property type="entry name" value="Fe3_Rdtase_TM_dom"/>
</dbReference>
<comment type="caution">
    <text evidence="7">Lacks conserved residue(s) required for the propagation of feature annotation.</text>
</comment>
<comment type="similarity">
    <text evidence="7">Belongs to the MsrQ family.</text>
</comment>
<feature type="transmembrane region" description="Helical" evidence="7">
    <location>
        <begin position="45"/>
        <end position="64"/>
    </location>
</feature>
<comment type="cofactor">
    <cofactor evidence="7">
        <name>FMN</name>
        <dbReference type="ChEBI" id="CHEBI:58210"/>
    </cofactor>
    <text evidence="7">Binds 1 FMN per subunit.</text>
</comment>
<keyword evidence="7" id="KW-0285">Flavoprotein</keyword>
<dbReference type="GO" id="GO:0005886">
    <property type="term" value="C:plasma membrane"/>
    <property type="evidence" value="ECO:0007669"/>
    <property type="project" value="UniProtKB-SubCell"/>
</dbReference>
<keyword evidence="7" id="KW-0249">Electron transport</keyword>
<dbReference type="RefSeq" id="WP_059753016.1">
    <property type="nucleotide sequence ID" value="NZ_LDUG01000018.1"/>
</dbReference>
<evidence type="ECO:0000256" key="4">
    <source>
        <dbReference type="ARBA" id="ARBA00022989"/>
    </source>
</evidence>
<dbReference type="InterPro" id="IPR022837">
    <property type="entry name" value="MsrQ-like"/>
</dbReference>
<evidence type="ECO:0000256" key="7">
    <source>
        <dbReference type="HAMAP-Rule" id="MF_01207"/>
    </source>
</evidence>
<dbReference type="PATRIC" id="fig|36861.3.peg.590"/>
<dbReference type="Proteomes" id="UP000064243">
    <property type="component" value="Unassembled WGS sequence"/>
</dbReference>
<keyword evidence="7" id="KW-0288">FMN</keyword>
<comment type="function">
    <text evidence="7">Part of the MsrPQ system that repairs oxidized periplasmic proteins containing methionine sulfoxide residues (Met-O), using respiratory chain electrons. Thus protects these proteins from oxidative-stress damage caused by reactive species of oxygen and chlorine generated by the host defense mechanisms. MsrPQ is essential for the maintenance of envelope integrity under bleach stress, rescuing a wide series of structurally unrelated periplasmic proteins from methionine oxidation. MsrQ provides electrons for reduction to the reductase catalytic subunit MsrP, using the quinone pool of the respiratory chain.</text>
</comment>
<feature type="transmembrane region" description="Helical" evidence="7">
    <location>
        <begin position="115"/>
        <end position="136"/>
    </location>
</feature>
<dbReference type="PANTHER" id="PTHR36964">
    <property type="entry name" value="PROTEIN-METHIONINE-SULFOXIDE REDUCTASE HEME-BINDING SUBUNIT MSRQ"/>
    <property type="match status" value="1"/>
</dbReference>
<proteinExistence type="inferred from homology"/>
<sequence length="220" mass="24981">MGAALRNPKFWIFGICLLPLARLVFLGGSDGLGANPIEFITRSTGIWTLVGLLLTLSVTPLRRLSGRADLIRYRRMLGLFTFFYAGLHFVTYIWLDQFFDPAAIARDIVKRPFITVGFTAFVLLIPLAMTSTHAMMRRLGRRWQLLHRLVYLIALLGVIHYLWLVKKDLTEPLIYGTVLIVLLAMRLPWCVTLLQTARNRFAPARFPIGKALARGAGRRN</sequence>
<evidence type="ECO:0000313" key="9">
    <source>
        <dbReference type="EMBL" id="KVW96911.1"/>
    </source>
</evidence>
<dbReference type="Pfam" id="PF01794">
    <property type="entry name" value="Ferric_reduct"/>
    <property type="match status" value="1"/>
</dbReference>
<keyword evidence="7" id="KW-1003">Cell membrane</keyword>
<dbReference type="GO" id="GO:0009055">
    <property type="term" value="F:electron transfer activity"/>
    <property type="evidence" value="ECO:0007669"/>
    <property type="project" value="UniProtKB-UniRule"/>
</dbReference>
<keyword evidence="6 7" id="KW-0472">Membrane</keyword>
<evidence type="ECO:0000256" key="1">
    <source>
        <dbReference type="ARBA" id="ARBA00004141"/>
    </source>
</evidence>
<evidence type="ECO:0000256" key="2">
    <source>
        <dbReference type="ARBA" id="ARBA00022448"/>
    </source>
</evidence>
<comment type="caution">
    <text evidence="9">The sequence shown here is derived from an EMBL/GenBank/DDBJ whole genome shotgun (WGS) entry which is preliminary data.</text>
</comment>
<dbReference type="GO" id="GO:0046872">
    <property type="term" value="F:metal ion binding"/>
    <property type="evidence" value="ECO:0007669"/>
    <property type="project" value="UniProtKB-KW"/>
</dbReference>
<dbReference type="PANTHER" id="PTHR36964:SF1">
    <property type="entry name" value="PROTEIN-METHIONINE-SULFOXIDE REDUCTASE HEME-BINDING SUBUNIT MSRQ"/>
    <property type="match status" value="1"/>
</dbReference>
<gene>
    <name evidence="7" type="primary">msrQ</name>
    <name evidence="9" type="ORF">ABW22_05640</name>
</gene>
<feature type="transmembrane region" description="Helical" evidence="7">
    <location>
        <begin position="172"/>
        <end position="194"/>
    </location>
</feature>
<organism evidence="9 10">
    <name type="scientific">Thiobacillus denitrificans</name>
    <dbReference type="NCBI Taxonomy" id="36861"/>
    <lineage>
        <taxon>Bacteria</taxon>
        <taxon>Pseudomonadati</taxon>
        <taxon>Pseudomonadota</taxon>
        <taxon>Betaproteobacteria</taxon>
        <taxon>Nitrosomonadales</taxon>
        <taxon>Thiobacillaceae</taxon>
        <taxon>Thiobacillus</taxon>
    </lineage>
</organism>
<evidence type="ECO:0000256" key="5">
    <source>
        <dbReference type="ARBA" id="ARBA00023004"/>
    </source>
</evidence>
<evidence type="ECO:0000259" key="8">
    <source>
        <dbReference type="Pfam" id="PF01794"/>
    </source>
</evidence>
<keyword evidence="4 7" id="KW-1133">Transmembrane helix</keyword>
<keyword evidence="10" id="KW-1185">Reference proteome</keyword>
<name>A0A106BQS5_THIDE</name>
<comment type="subcellular location">
    <subcellularLocation>
        <location evidence="7">Cell membrane</location>
        <topology evidence="7">Multi-pass membrane protein</topology>
    </subcellularLocation>
    <subcellularLocation>
        <location evidence="1">Membrane</location>
        <topology evidence="1">Multi-pass membrane protein</topology>
    </subcellularLocation>
</comment>
<reference evidence="9 10" key="1">
    <citation type="journal article" date="2015" name="Appl. Environ. Microbiol.">
        <title>Aerobic and Anaerobic Thiosulfate Oxidation by a Cold-Adapted, Subglacial Chemoautotroph.</title>
        <authorList>
            <person name="Harrold Z.R."/>
            <person name="Skidmore M.L."/>
            <person name="Hamilton T.L."/>
            <person name="Desch L."/>
            <person name="Amada K."/>
            <person name="van Gelder W."/>
            <person name="Glover K."/>
            <person name="Roden E.E."/>
            <person name="Boyd E.S."/>
        </authorList>
    </citation>
    <scope>NUCLEOTIDE SEQUENCE [LARGE SCALE GENOMIC DNA]</scope>
    <source>
        <strain evidence="9 10">RG</strain>
    </source>
</reference>
<dbReference type="AlphaFoldDB" id="A0A106BQS5"/>
<dbReference type="GO" id="GO:0016679">
    <property type="term" value="F:oxidoreductase activity, acting on diphenols and related substances as donors"/>
    <property type="evidence" value="ECO:0007669"/>
    <property type="project" value="TreeGrafter"/>
</dbReference>
<dbReference type="GO" id="GO:0010181">
    <property type="term" value="F:FMN binding"/>
    <property type="evidence" value="ECO:0007669"/>
    <property type="project" value="UniProtKB-UniRule"/>
</dbReference>
<feature type="transmembrane region" description="Helical" evidence="7">
    <location>
        <begin position="76"/>
        <end position="95"/>
    </location>
</feature>
<feature type="transmembrane region" description="Helical" evidence="7">
    <location>
        <begin position="148"/>
        <end position="166"/>
    </location>
</feature>
<evidence type="ECO:0000256" key="6">
    <source>
        <dbReference type="ARBA" id="ARBA00023136"/>
    </source>
</evidence>